<dbReference type="GO" id="GO:0003723">
    <property type="term" value="F:RNA binding"/>
    <property type="evidence" value="ECO:0007669"/>
    <property type="project" value="InterPro"/>
</dbReference>
<accession>A0A8E0RU28</accession>
<evidence type="ECO:0000313" key="4">
    <source>
        <dbReference type="Proteomes" id="UP000728185"/>
    </source>
</evidence>
<evidence type="ECO:0000313" key="3">
    <source>
        <dbReference type="EMBL" id="KAA0190493.1"/>
    </source>
</evidence>
<gene>
    <name evidence="3" type="ORF">FBUS_09225</name>
</gene>
<dbReference type="PANTHER" id="PTHR23355:SF9">
    <property type="entry name" value="DIS3-LIKE EXONUCLEASE 2"/>
    <property type="match status" value="1"/>
</dbReference>
<dbReference type="InterPro" id="IPR041505">
    <property type="entry name" value="Dis3_CSD2"/>
</dbReference>
<dbReference type="OrthoDB" id="372421at2759"/>
<dbReference type="InterPro" id="IPR050180">
    <property type="entry name" value="RNR_Ribonuclease"/>
</dbReference>
<dbReference type="GO" id="GO:0000932">
    <property type="term" value="C:P-body"/>
    <property type="evidence" value="ECO:0007669"/>
    <property type="project" value="TreeGrafter"/>
</dbReference>
<dbReference type="Proteomes" id="UP000728185">
    <property type="component" value="Unassembled WGS sequence"/>
</dbReference>
<reference evidence="3" key="1">
    <citation type="submission" date="2019-05" db="EMBL/GenBank/DDBJ databases">
        <title>Annotation for the trematode Fasciolopsis buski.</title>
        <authorList>
            <person name="Choi Y.-J."/>
        </authorList>
    </citation>
    <scope>NUCLEOTIDE SEQUENCE</scope>
    <source>
        <strain evidence="3">HT</strain>
        <tissue evidence="3">Whole worm</tissue>
    </source>
</reference>
<comment type="similarity">
    <text evidence="1">Belongs to the RNR ribonuclease family.</text>
</comment>
<dbReference type="SMART" id="SM00955">
    <property type="entry name" value="RNB"/>
    <property type="match status" value="1"/>
</dbReference>
<keyword evidence="4" id="KW-1185">Reference proteome</keyword>
<evidence type="ECO:0000256" key="1">
    <source>
        <dbReference type="RuleBase" id="RU003901"/>
    </source>
</evidence>
<dbReference type="InterPro" id="IPR012340">
    <property type="entry name" value="NA-bd_OB-fold"/>
</dbReference>
<proteinExistence type="inferred from homology"/>
<name>A0A8E0RU28_9TREM</name>
<dbReference type="GO" id="GO:0006402">
    <property type="term" value="P:mRNA catabolic process"/>
    <property type="evidence" value="ECO:0007669"/>
    <property type="project" value="TreeGrafter"/>
</dbReference>
<dbReference type="GO" id="GO:0010587">
    <property type="term" value="P:miRNA catabolic process"/>
    <property type="evidence" value="ECO:0007669"/>
    <property type="project" value="TreeGrafter"/>
</dbReference>
<keyword evidence="3" id="KW-0540">Nuclease</keyword>
<dbReference type="Gene3D" id="2.40.50.700">
    <property type="match status" value="1"/>
</dbReference>
<dbReference type="InterPro" id="IPR001900">
    <property type="entry name" value="RNase_II/R"/>
</dbReference>
<organism evidence="3 4">
    <name type="scientific">Fasciolopsis buskii</name>
    <dbReference type="NCBI Taxonomy" id="27845"/>
    <lineage>
        <taxon>Eukaryota</taxon>
        <taxon>Metazoa</taxon>
        <taxon>Spiralia</taxon>
        <taxon>Lophotrochozoa</taxon>
        <taxon>Platyhelminthes</taxon>
        <taxon>Trematoda</taxon>
        <taxon>Digenea</taxon>
        <taxon>Plagiorchiida</taxon>
        <taxon>Echinostomata</taxon>
        <taxon>Echinostomatoidea</taxon>
        <taxon>Fasciolidae</taxon>
        <taxon>Fasciolopsis</taxon>
    </lineage>
</organism>
<dbReference type="PANTHER" id="PTHR23355">
    <property type="entry name" value="RIBONUCLEASE"/>
    <property type="match status" value="1"/>
</dbReference>
<dbReference type="Gene3D" id="2.40.50.140">
    <property type="entry name" value="Nucleic acid-binding proteins"/>
    <property type="match status" value="1"/>
</dbReference>
<dbReference type="Gene3D" id="2.40.50.690">
    <property type="match status" value="1"/>
</dbReference>
<sequence length="1095" mass="123998">MNFSQKKHAKAQPSSITFMGKYQKYIPQPCFPQMHNFPEADYCGLSLDLTMMPWFPLHALPNTTMPCHHVNVSCHDTHRVTDQWLSSQHNAYTLVRSNLECCQVMGHPNCNMRSRDSFFPNKYIRHDVTHDIRAGNPNYYLTMKNAFRPIEAHSSETHGSQRARGRMNSLRVFNPYFHSSQDSQQSASHQRLRYSKDAMECRKQKGMQLKPPGLRRKPKSVYEAHWTKEQIIDGLEKGSLLSGNLRINPKASDDSYVQHPLGDADIYIHGLINRNRALPNDLVALRLESKENWRVSLQFLHIHTSTTRLIGSDLVQKIVDDLKSAADPPNLPATCANGATPRCSWWTVIQRTAHVVGIIHELHPRACIGRLQLPKVTEKLKNDDGDNDLKKPDTKGSVKRANPNWSMAILVHPDNRVPNLVIARSAFPEAFQRHPESYSYTRFVARISEWRETSLLPHGELLRLMPTKASRLVDRETERILIKAGFLLGLENVNHFPDAVIESTQTALHVASENMSHELALRRDLRSQCIFTIDPSTARDLDDALHCRVLDPKERDELAAQGYPEAVYEVGVHIADVSYFVRSDTSVDEEAAKRATTIYLVQLCVPMLPRLLCEELCSLNEGQDKLTFSVIFTVSTDGQILTKWFGRTVVRSCARLSYEDAQVCSPYHCFLSSSSLVFFAHQIFLPYFLLPFRQYLIDHSEEGLVPDSLPKVEAPHTPKTLQESVLVLYELAMQRRKRRFAGGSLRLDTVKLKFSLDDESQRPVGVSPYIQMPSNNLVEEWMLAANEAVAVHLASHLPRTAFLRRHPPPSLKQLKDASTILDSVGIKINTESAGSIQASLCDAAGCSLDTGFQFSSELARLCAEMSSNVHVSEMEIAESLKATKLDDPSSDSAKFFHSSYSERKSKLEYEARLLTVVSILTKSMNLAEYFCLGELPLSTSTEHYALNMQFYTHFTSPIRRYADVLVHRQLAAVLAESARKSGDQPNTDLASANVRSCVLPYLWESFNIVQFMYSLLPSKLTKPTETGPLVEVCAVIGILDRSFQVLLLTSGITRRIYLEVSTHAQETLTTHVHNTRAWRLGRKRFIFTVFDISKW</sequence>
<dbReference type="SUPFAM" id="SSF50249">
    <property type="entry name" value="Nucleic acid-binding proteins"/>
    <property type="match status" value="2"/>
</dbReference>
<feature type="domain" description="RNB" evidence="2">
    <location>
        <begin position="522"/>
        <end position="976"/>
    </location>
</feature>
<keyword evidence="3" id="KW-0269">Exonuclease</keyword>
<protein>
    <submittedName>
        <fullName evidence="3">DIS3 exonuclease 2</fullName>
    </submittedName>
</protein>
<dbReference type="PROSITE" id="PS01175">
    <property type="entry name" value="RIBONUCLEASE_II"/>
    <property type="match status" value="1"/>
</dbReference>
<keyword evidence="3" id="KW-0378">Hydrolase</keyword>
<dbReference type="Pfam" id="PF00773">
    <property type="entry name" value="RNB"/>
    <property type="match status" value="1"/>
</dbReference>
<dbReference type="Pfam" id="PF17849">
    <property type="entry name" value="OB_Dis3"/>
    <property type="match status" value="1"/>
</dbReference>
<dbReference type="AlphaFoldDB" id="A0A8E0RU28"/>
<dbReference type="GO" id="GO:0000175">
    <property type="term" value="F:3'-5'-RNA exonuclease activity"/>
    <property type="evidence" value="ECO:0007669"/>
    <property type="project" value="TreeGrafter"/>
</dbReference>
<evidence type="ECO:0000259" key="2">
    <source>
        <dbReference type="SMART" id="SM00955"/>
    </source>
</evidence>
<comment type="caution">
    <text evidence="3">The sequence shown here is derived from an EMBL/GenBank/DDBJ whole genome shotgun (WGS) entry which is preliminary data.</text>
</comment>
<dbReference type="EMBL" id="LUCM01007010">
    <property type="protein sequence ID" value="KAA0190493.1"/>
    <property type="molecule type" value="Genomic_DNA"/>
</dbReference>
<dbReference type="InterPro" id="IPR022966">
    <property type="entry name" value="RNase_II/R_CS"/>
</dbReference>